<dbReference type="CDD" id="cd01949">
    <property type="entry name" value="GGDEF"/>
    <property type="match status" value="1"/>
</dbReference>
<dbReference type="PROSITE" id="PS50887">
    <property type="entry name" value="GGDEF"/>
    <property type="match status" value="1"/>
</dbReference>
<evidence type="ECO:0000313" key="6">
    <source>
        <dbReference type="Proteomes" id="UP001169764"/>
    </source>
</evidence>
<dbReference type="Proteomes" id="UP001169764">
    <property type="component" value="Unassembled WGS sequence"/>
</dbReference>
<comment type="caution">
    <text evidence="5">The sequence shown here is derived from an EMBL/GenBank/DDBJ whole genome shotgun (WGS) entry which is preliminary data.</text>
</comment>
<dbReference type="Gene3D" id="3.30.70.270">
    <property type="match status" value="1"/>
</dbReference>
<dbReference type="InterPro" id="IPR000160">
    <property type="entry name" value="GGDEF_dom"/>
</dbReference>
<dbReference type="PANTHER" id="PTHR45138:SF9">
    <property type="entry name" value="DIGUANYLATE CYCLASE DGCM-RELATED"/>
    <property type="match status" value="1"/>
</dbReference>
<evidence type="ECO:0000256" key="2">
    <source>
        <dbReference type="ARBA" id="ARBA00034247"/>
    </source>
</evidence>
<reference evidence="5" key="1">
    <citation type="submission" date="2023-07" db="EMBL/GenBank/DDBJ databases">
        <authorList>
            <person name="Kim M."/>
        </authorList>
    </citation>
    <scope>NUCLEOTIDE SEQUENCE</scope>
    <source>
        <strain evidence="5">BIUV-7</strain>
    </source>
</reference>
<evidence type="ECO:0000256" key="3">
    <source>
        <dbReference type="SAM" id="Coils"/>
    </source>
</evidence>
<feature type="domain" description="GGDEF" evidence="4">
    <location>
        <begin position="199"/>
        <end position="332"/>
    </location>
</feature>
<name>A0ABT8YFP6_9SPHN</name>
<keyword evidence="5" id="KW-0808">Transferase</keyword>
<dbReference type="RefSeq" id="WP_303546821.1">
    <property type="nucleotide sequence ID" value="NZ_JAUOTP010000013.1"/>
</dbReference>
<evidence type="ECO:0000259" key="4">
    <source>
        <dbReference type="PROSITE" id="PS50887"/>
    </source>
</evidence>
<dbReference type="SUPFAM" id="SSF55073">
    <property type="entry name" value="Nucleotide cyclase"/>
    <property type="match status" value="1"/>
</dbReference>
<sequence>MLARRVSSTQSTASAAVAEDVGPNVLGFLSRQQLPATPQNYALGFLIVTNSEGLAARAVDAVLMNGDRLTSDDVGRILAAHGPKEEEKGESEDHAKVRRHTLRLAELAATAVEETGEFGRALEAEQTLLAGTVAIAELVATMIERSTRTETQLAKAAKQIEDLRQEVETAKGDAHNDSLTGLHNRRGVLARLQGMTPDQRPLLAICDIDRFKTVNDRYGHVVGDRVLKLVAASIKESCGQNFLARWGGEEFLVIFNGAVTPDEAFTILNRAREDLANRKVKLRATDQPLGLLSFSAGIARFGEKSLDQAIAAADALLYQAKENGRNQVLVED</sequence>
<dbReference type="PANTHER" id="PTHR45138">
    <property type="entry name" value="REGULATORY COMPONENTS OF SENSORY TRANSDUCTION SYSTEM"/>
    <property type="match status" value="1"/>
</dbReference>
<comment type="catalytic activity">
    <reaction evidence="2">
        <text>2 GTP = 3',3'-c-di-GMP + 2 diphosphate</text>
        <dbReference type="Rhea" id="RHEA:24898"/>
        <dbReference type="ChEBI" id="CHEBI:33019"/>
        <dbReference type="ChEBI" id="CHEBI:37565"/>
        <dbReference type="ChEBI" id="CHEBI:58805"/>
        <dbReference type="EC" id="2.7.7.65"/>
    </reaction>
</comment>
<dbReference type="InterPro" id="IPR043128">
    <property type="entry name" value="Rev_trsase/Diguanyl_cyclase"/>
</dbReference>
<dbReference type="GO" id="GO:0052621">
    <property type="term" value="F:diguanylate cyclase activity"/>
    <property type="evidence" value="ECO:0007669"/>
    <property type="project" value="UniProtKB-EC"/>
</dbReference>
<dbReference type="EC" id="2.7.7.65" evidence="1"/>
<dbReference type="InterPro" id="IPR050469">
    <property type="entry name" value="Diguanylate_Cyclase"/>
</dbReference>
<accession>A0ABT8YFP6</accession>
<dbReference type="NCBIfam" id="TIGR00254">
    <property type="entry name" value="GGDEF"/>
    <property type="match status" value="1"/>
</dbReference>
<organism evidence="5 6">
    <name type="scientific">Sphingomonas natans</name>
    <dbReference type="NCBI Taxonomy" id="3063330"/>
    <lineage>
        <taxon>Bacteria</taxon>
        <taxon>Pseudomonadati</taxon>
        <taxon>Pseudomonadota</taxon>
        <taxon>Alphaproteobacteria</taxon>
        <taxon>Sphingomonadales</taxon>
        <taxon>Sphingomonadaceae</taxon>
        <taxon>Sphingomonas</taxon>
    </lineage>
</organism>
<keyword evidence="3" id="KW-0175">Coiled coil</keyword>
<evidence type="ECO:0000313" key="5">
    <source>
        <dbReference type="EMBL" id="MDO6416892.1"/>
    </source>
</evidence>
<keyword evidence="5" id="KW-0548">Nucleotidyltransferase</keyword>
<dbReference type="SMART" id="SM00267">
    <property type="entry name" value="GGDEF"/>
    <property type="match status" value="1"/>
</dbReference>
<proteinExistence type="predicted"/>
<dbReference type="InterPro" id="IPR029787">
    <property type="entry name" value="Nucleotide_cyclase"/>
</dbReference>
<gene>
    <name evidence="5" type="ORF">Q4F19_21085</name>
</gene>
<feature type="coiled-coil region" evidence="3">
    <location>
        <begin position="146"/>
        <end position="173"/>
    </location>
</feature>
<dbReference type="Pfam" id="PF00990">
    <property type="entry name" value="GGDEF"/>
    <property type="match status" value="1"/>
</dbReference>
<protein>
    <recommendedName>
        <fullName evidence="1">diguanylate cyclase</fullName>
        <ecNumber evidence="1">2.7.7.65</ecNumber>
    </recommendedName>
</protein>
<dbReference type="EMBL" id="JAUOTP010000013">
    <property type="protein sequence ID" value="MDO6416892.1"/>
    <property type="molecule type" value="Genomic_DNA"/>
</dbReference>
<keyword evidence="6" id="KW-1185">Reference proteome</keyword>
<evidence type="ECO:0000256" key="1">
    <source>
        <dbReference type="ARBA" id="ARBA00012528"/>
    </source>
</evidence>